<name>G7J758_MEDTR</name>
<protein>
    <submittedName>
        <fullName evidence="1 2">Uncharacterized protein</fullName>
    </submittedName>
</protein>
<evidence type="ECO:0000313" key="3">
    <source>
        <dbReference type="Proteomes" id="UP000002051"/>
    </source>
</evidence>
<keyword evidence="3" id="KW-1185">Reference proteome</keyword>
<reference evidence="1 3" key="1">
    <citation type="journal article" date="2011" name="Nature">
        <title>The Medicago genome provides insight into the evolution of rhizobial symbioses.</title>
        <authorList>
            <person name="Young N.D."/>
            <person name="Debelle F."/>
            <person name="Oldroyd G.E."/>
            <person name="Geurts R."/>
            <person name="Cannon S.B."/>
            <person name="Udvardi M.K."/>
            <person name="Benedito V.A."/>
            <person name="Mayer K.F."/>
            <person name="Gouzy J."/>
            <person name="Schoof H."/>
            <person name="Van de Peer Y."/>
            <person name="Proost S."/>
            <person name="Cook D.R."/>
            <person name="Meyers B.C."/>
            <person name="Spannagl M."/>
            <person name="Cheung F."/>
            <person name="De Mita S."/>
            <person name="Krishnakumar V."/>
            <person name="Gundlach H."/>
            <person name="Zhou S."/>
            <person name="Mudge J."/>
            <person name="Bharti A.K."/>
            <person name="Murray J.D."/>
            <person name="Naoumkina M.A."/>
            <person name="Rosen B."/>
            <person name="Silverstein K.A."/>
            <person name="Tang H."/>
            <person name="Rombauts S."/>
            <person name="Zhao P.X."/>
            <person name="Zhou P."/>
            <person name="Barbe V."/>
            <person name="Bardou P."/>
            <person name="Bechner M."/>
            <person name="Bellec A."/>
            <person name="Berger A."/>
            <person name="Berges H."/>
            <person name="Bidwell S."/>
            <person name="Bisseling T."/>
            <person name="Choisne N."/>
            <person name="Couloux A."/>
            <person name="Denny R."/>
            <person name="Deshpande S."/>
            <person name="Dai X."/>
            <person name="Doyle J.J."/>
            <person name="Dudez A.M."/>
            <person name="Farmer A.D."/>
            <person name="Fouteau S."/>
            <person name="Franken C."/>
            <person name="Gibelin C."/>
            <person name="Gish J."/>
            <person name="Goldstein S."/>
            <person name="Gonzalez A.J."/>
            <person name="Green P.J."/>
            <person name="Hallab A."/>
            <person name="Hartog M."/>
            <person name="Hua A."/>
            <person name="Humphray S.J."/>
            <person name="Jeong D.H."/>
            <person name="Jing Y."/>
            <person name="Jocker A."/>
            <person name="Kenton S.M."/>
            <person name="Kim D.J."/>
            <person name="Klee K."/>
            <person name="Lai H."/>
            <person name="Lang C."/>
            <person name="Lin S."/>
            <person name="Macmil S.L."/>
            <person name="Magdelenat G."/>
            <person name="Matthews L."/>
            <person name="McCorrison J."/>
            <person name="Monaghan E.L."/>
            <person name="Mun J.H."/>
            <person name="Najar F.Z."/>
            <person name="Nicholson C."/>
            <person name="Noirot C."/>
            <person name="O'Bleness M."/>
            <person name="Paule C.R."/>
            <person name="Poulain J."/>
            <person name="Prion F."/>
            <person name="Qin B."/>
            <person name="Qu C."/>
            <person name="Retzel E.F."/>
            <person name="Riddle C."/>
            <person name="Sallet E."/>
            <person name="Samain S."/>
            <person name="Samson N."/>
            <person name="Sanders I."/>
            <person name="Saurat O."/>
            <person name="Scarpelli C."/>
            <person name="Schiex T."/>
            <person name="Segurens B."/>
            <person name="Severin A.J."/>
            <person name="Sherrier D.J."/>
            <person name="Shi R."/>
            <person name="Sims S."/>
            <person name="Singer S.R."/>
            <person name="Sinharoy S."/>
            <person name="Sterck L."/>
            <person name="Viollet A."/>
            <person name="Wang B.B."/>
            <person name="Wang K."/>
            <person name="Wang M."/>
            <person name="Wang X."/>
            <person name="Warfsmann J."/>
            <person name="Weissenbach J."/>
            <person name="White D.D."/>
            <person name="White J.D."/>
            <person name="Wiley G.B."/>
            <person name="Wincker P."/>
            <person name="Xing Y."/>
            <person name="Yang L."/>
            <person name="Yao Z."/>
            <person name="Ying F."/>
            <person name="Zhai J."/>
            <person name="Zhou L."/>
            <person name="Zuber A."/>
            <person name="Denarie J."/>
            <person name="Dixon R.A."/>
            <person name="May G.D."/>
            <person name="Schwartz D.C."/>
            <person name="Rogers J."/>
            <person name="Quetier F."/>
            <person name="Town C.D."/>
            <person name="Roe B.A."/>
        </authorList>
    </citation>
    <scope>NUCLEOTIDE SEQUENCE [LARGE SCALE GENOMIC DNA]</scope>
    <source>
        <strain evidence="1">A17</strain>
        <strain evidence="2 3">cv. Jemalong A17</strain>
    </source>
</reference>
<dbReference type="PANTHER" id="PTHR33248">
    <property type="entry name" value="ZINC ION-BINDING PROTEIN"/>
    <property type="match status" value="1"/>
</dbReference>
<organism evidence="1 3">
    <name type="scientific">Medicago truncatula</name>
    <name type="common">Barrel medic</name>
    <name type="synonym">Medicago tribuloides</name>
    <dbReference type="NCBI Taxonomy" id="3880"/>
    <lineage>
        <taxon>Eukaryota</taxon>
        <taxon>Viridiplantae</taxon>
        <taxon>Streptophyta</taxon>
        <taxon>Embryophyta</taxon>
        <taxon>Tracheophyta</taxon>
        <taxon>Spermatophyta</taxon>
        <taxon>Magnoliopsida</taxon>
        <taxon>eudicotyledons</taxon>
        <taxon>Gunneridae</taxon>
        <taxon>Pentapetalae</taxon>
        <taxon>rosids</taxon>
        <taxon>fabids</taxon>
        <taxon>Fabales</taxon>
        <taxon>Fabaceae</taxon>
        <taxon>Papilionoideae</taxon>
        <taxon>50 kb inversion clade</taxon>
        <taxon>NPAAA clade</taxon>
        <taxon>Hologalegina</taxon>
        <taxon>IRL clade</taxon>
        <taxon>Trifolieae</taxon>
        <taxon>Medicago</taxon>
    </lineage>
</organism>
<dbReference type="PaxDb" id="3880-AES74207"/>
<accession>G7J758</accession>
<evidence type="ECO:0000313" key="2">
    <source>
        <dbReference type="EnsemblPlants" id="AES74207"/>
    </source>
</evidence>
<dbReference type="EMBL" id="CM001219">
    <property type="protein sequence ID" value="AES74207.1"/>
    <property type="molecule type" value="Genomic_DNA"/>
</dbReference>
<sequence length="81" mass="8928">MVEYSSSSVSGSTLNHRTKLVCYCGVDSPLVTSWTDENPGRRFHGCGTSLFSFLFFHGCGTNWAIQSSIKEVIPHTPTFIP</sequence>
<dbReference type="Proteomes" id="UP000002051">
    <property type="component" value="Chromosome 3"/>
</dbReference>
<dbReference type="AlphaFoldDB" id="G7J758"/>
<dbReference type="HOGENOM" id="CLU_2577455_0_0_1"/>
<reference evidence="1 3" key="2">
    <citation type="journal article" date="2014" name="BMC Genomics">
        <title>An improved genome release (version Mt4.0) for the model legume Medicago truncatula.</title>
        <authorList>
            <person name="Tang H."/>
            <person name="Krishnakumar V."/>
            <person name="Bidwell S."/>
            <person name="Rosen B."/>
            <person name="Chan A."/>
            <person name="Zhou S."/>
            <person name="Gentzbittel L."/>
            <person name="Childs K.L."/>
            <person name="Yandell M."/>
            <person name="Gundlach H."/>
            <person name="Mayer K.F."/>
            <person name="Schwartz D.C."/>
            <person name="Town C.D."/>
        </authorList>
    </citation>
    <scope>GENOME REANNOTATION</scope>
    <source>
        <strain evidence="2 3">cv. Jemalong A17</strain>
    </source>
</reference>
<dbReference type="EnsemblPlants" id="AES74207">
    <property type="protein sequence ID" value="AES74207"/>
    <property type="gene ID" value="MTR_3g117010"/>
</dbReference>
<evidence type="ECO:0000313" key="1">
    <source>
        <dbReference type="EMBL" id="AES74207.1"/>
    </source>
</evidence>
<reference evidence="2" key="3">
    <citation type="submission" date="2015-04" db="UniProtKB">
        <authorList>
            <consortium name="EnsemblPlants"/>
        </authorList>
    </citation>
    <scope>IDENTIFICATION</scope>
    <source>
        <strain evidence="2">cv. Jemalong A17</strain>
    </source>
</reference>
<gene>
    <name evidence="1" type="ordered locus">MTR_3g117010</name>
</gene>
<proteinExistence type="predicted"/>